<dbReference type="VEuPathDB" id="TrichDB:TRFO_27917"/>
<dbReference type="GeneID" id="94840555"/>
<dbReference type="RefSeq" id="XP_068357723.1">
    <property type="nucleotide sequence ID" value="XM_068505851.1"/>
</dbReference>
<proteinExistence type="predicted"/>
<dbReference type="EMBL" id="MLAK01000788">
    <property type="protein sequence ID" value="OHT04587.1"/>
    <property type="molecule type" value="Genomic_DNA"/>
</dbReference>
<protein>
    <submittedName>
        <fullName evidence="2">Uncharacterized protein</fullName>
    </submittedName>
</protein>
<keyword evidence="3" id="KW-1185">Reference proteome</keyword>
<reference evidence="2" key="1">
    <citation type="submission" date="2016-10" db="EMBL/GenBank/DDBJ databases">
        <authorList>
            <person name="Benchimol M."/>
            <person name="Almeida L.G."/>
            <person name="Vasconcelos A.T."/>
            <person name="Perreira-Neves A."/>
            <person name="Rosa I.A."/>
            <person name="Tasca T."/>
            <person name="Bogo M.R."/>
            <person name="de Souza W."/>
        </authorList>
    </citation>
    <scope>NUCLEOTIDE SEQUENCE [LARGE SCALE GENOMIC DNA]</scope>
    <source>
        <strain evidence="2">K</strain>
    </source>
</reference>
<evidence type="ECO:0000256" key="1">
    <source>
        <dbReference type="SAM" id="MobiDB-lite"/>
    </source>
</evidence>
<sequence>MQAHPKYFADPNDNQNFLNYRKYRFSHNENADGDFEEDCDFCDYRPRPPDLIRQSDSNGSSPRRRKRRKANDEIDMHQTIDVFDLQRPISLTEIIDREKDHVSKNPSNYFAFTMPARW</sequence>
<dbReference type="AlphaFoldDB" id="A0A1J4K025"/>
<gene>
    <name evidence="2" type="ORF">TRFO_27917</name>
</gene>
<organism evidence="2 3">
    <name type="scientific">Tritrichomonas foetus</name>
    <dbReference type="NCBI Taxonomy" id="1144522"/>
    <lineage>
        <taxon>Eukaryota</taxon>
        <taxon>Metamonada</taxon>
        <taxon>Parabasalia</taxon>
        <taxon>Tritrichomonadida</taxon>
        <taxon>Tritrichomonadidae</taxon>
        <taxon>Tritrichomonas</taxon>
    </lineage>
</organism>
<feature type="region of interest" description="Disordered" evidence="1">
    <location>
        <begin position="46"/>
        <end position="75"/>
    </location>
</feature>
<comment type="caution">
    <text evidence="2">The sequence shown here is derived from an EMBL/GenBank/DDBJ whole genome shotgun (WGS) entry which is preliminary data.</text>
</comment>
<evidence type="ECO:0000313" key="2">
    <source>
        <dbReference type="EMBL" id="OHT04587.1"/>
    </source>
</evidence>
<accession>A0A1J4K025</accession>
<dbReference type="Proteomes" id="UP000179807">
    <property type="component" value="Unassembled WGS sequence"/>
</dbReference>
<name>A0A1J4K025_9EUKA</name>
<evidence type="ECO:0000313" key="3">
    <source>
        <dbReference type="Proteomes" id="UP000179807"/>
    </source>
</evidence>